<dbReference type="GO" id="GO:0004165">
    <property type="term" value="F:delta(3)-delta(2)-enoyl-CoA isomerase activity"/>
    <property type="evidence" value="ECO:0007669"/>
    <property type="project" value="UniProtKB-ARBA"/>
</dbReference>
<gene>
    <name evidence="5" type="ORF">P255_01695</name>
</gene>
<keyword evidence="6" id="KW-1185">Reference proteome</keyword>
<dbReference type="Gene3D" id="3.90.226.10">
    <property type="entry name" value="2-enoyl-CoA Hydratase, Chain A, domain 1"/>
    <property type="match status" value="1"/>
</dbReference>
<dbReference type="Gene3D" id="1.10.12.10">
    <property type="entry name" value="Lyase 2-enoyl-coa Hydratase, Chain A, domain 2"/>
    <property type="match status" value="1"/>
</dbReference>
<dbReference type="Proteomes" id="UP000018418">
    <property type="component" value="Unassembled WGS sequence"/>
</dbReference>
<protein>
    <recommendedName>
        <fullName evidence="7">Enoyl-CoA hydratase</fullName>
    </recommendedName>
</protein>
<comment type="similarity">
    <text evidence="2">Belongs to the enoyl-CoA hydratase/isomerase family.</text>
</comment>
<reference evidence="5 6" key="1">
    <citation type="submission" date="2013-10" db="EMBL/GenBank/DDBJ databases">
        <title>The Genome Sequence of Acinetobacter brisouii CIP 110357.</title>
        <authorList>
            <consortium name="The Broad Institute Genomics Platform"/>
            <consortium name="The Broad Institute Genome Sequencing Center for Infectious Disease"/>
            <person name="Cerqueira G."/>
            <person name="Feldgarden M."/>
            <person name="Courvalin P."/>
            <person name="Grillot-Courvalin C."/>
            <person name="Clermont D."/>
            <person name="Rocha E."/>
            <person name="Yoon E.-J."/>
            <person name="Nemec A."/>
            <person name="Young S.K."/>
            <person name="Zeng Q."/>
            <person name="Gargeya S."/>
            <person name="Fitzgerald M."/>
            <person name="Abouelleil A."/>
            <person name="Alvarado L."/>
            <person name="Berlin A.M."/>
            <person name="Chapman S.B."/>
            <person name="Gainer-Dewar J."/>
            <person name="Goldberg J."/>
            <person name="Gnerre S."/>
            <person name="Griggs A."/>
            <person name="Gujja S."/>
            <person name="Hansen M."/>
            <person name="Howarth C."/>
            <person name="Imamovic A."/>
            <person name="Ireland A."/>
            <person name="Larimer J."/>
            <person name="McCowan C."/>
            <person name="Murphy C."/>
            <person name="Pearson M."/>
            <person name="Poon T.W."/>
            <person name="Priest M."/>
            <person name="Roberts A."/>
            <person name="Saif S."/>
            <person name="Shea T."/>
            <person name="Sykes S."/>
            <person name="Wortman J."/>
            <person name="Nusbaum C."/>
            <person name="Birren B."/>
        </authorList>
    </citation>
    <scope>NUCLEOTIDE SEQUENCE [LARGE SCALE GENOMIC DNA]</scope>
    <source>
        <strain evidence="5 6">CIP 110357</strain>
    </source>
</reference>
<evidence type="ECO:0000313" key="5">
    <source>
        <dbReference type="EMBL" id="ESK51189.1"/>
    </source>
</evidence>
<evidence type="ECO:0000256" key="4">
    <source>
        <dbReference type="ARBA" id="ARBA00023235"/>
    </source>
</evidence>
<dbReference type="RefSeq" id="WP_004900399.1">
    <property type="nucleotide sequence ID" value="NZ_BBTI01000002.1"/>
</dbReference>
<evidence type="ECO:0000256" key="2">
    <source>
        <dbReference type="ARBA" id="ARBA00005254"/>
    </source>
</evidence>
<dbReference type="InterPro" id="IPR001753">
    <property type="entry name" value="Enoyl-CoA_hydra/iso"/>
</dbReference>
<name>V2VTW5_9GAMM</name>
<sequence length="283" mass="31190">MTLTCLTQPHQHLQASLEHGVLTLAIDRAIAKNAIYSGLYLWIAQALDQANVSDEVRVVVLRGAGDDFTAGNDMQDFLDSLQNPISTSAAEQPPFILLKSAAKLSKPLIVAVKGVAIGIGVTLLLHADLVYADESAVFQLPFVSLGLSPEGGASKLLQQQVGYHHAAELLLTAQKFNAHTAEKFGLINQVFSNEHLRAPFHLMALMEHHDVYDFANETAKNMAKLPIASLKQTKALMKQNLPEILEWIDEEAEIFMQRVKSPELHEAVNAFLEKREADFSKFN</sequence>
<keyword evidence="3" id="KW-0576">Peroxisome</keyword>
<evidence type="ECO:0000256" key="1">
    <source>
        <dbReference type="ARBA" id="ARBA00004275"/>
    </source>
</evidence>
<comment type="subcellular location">
    <subcellularLocation>
        <location evidence="1">Peroxisome</location>
    </subcellularLocation>
</comment>
<organism evidence="5 6">
    <name type="scientific">Acinetobacter brisouii CIP 110357</name>
    <dbReference type="NCBI Taxonomy" id="1341683"/>
    <lineage>
        <taxon>Bacteria</taxon>
        <taxon>Pseudomonadati</taxon>
        <taxon>Pseudomonadota</taxon>
        <taxon>Gammaproteobacteria</taxon>
        <taxon>Moraxellales</taxon>
        <taxon>Moraxellaceae</taxon>
        <taxon>Acinetobacter</taxon>
    </lineage>
</organism>
<dbReference type="InterPro" id="IPR014748">
    <property type="entry name" value="Enoyl-CoA_hydra_C"/>
</dbReference>
<dbReference type="AlphaFoldDB" id="V2VTW5"/>
<dbReference type="STRING" id="396323.VH98_02485"/>
<comment type="caution">
    <text evidence="5">The sequence shown here is derived from an EMBL/GenBank/DDBJ whole genome shotgun (WGS) entry which is preliminary data.</text>
</comment>
<dbReference type="PATRIC" id="fig|1341683.3.peg.1685"/>
<keyword evidence="4" id="KW-0413">Isomerase</keyword>
<dbReference type="HOGENOM" id="CLU_009834_7_2_6"/>
<proteinExistence type="inferred from homology"/>
<evidence type="ECO:0000313" key="6">
    <source>
        <dbReference type="Proteomes" id="UP000018418"/>
    </source>
</evidence>
<accession>V2VTW5</accession>
<dbReference type="Pfam" id="PF00378">
    <property type="entry name" value="ECH_1"/>
    <property type="match status" value="1"/>
</dbReference>
<dbReference type="PANTHER" id="PTHR43684">
    <property type="match status" value="1"/>
</dbReference>
<dbReference type="SUPFAM" id="SSF52096">
    <property type="entry name" value="ClpP/crotonase"/>
    <property type="match status" value="1"/>
</dbReference>
<dbReference type="OrthoDB" id="9797151at2"/>
<dbReference type="InterPro" id="IPR029045">
    <property type="entry name" value="ClpP/crotonase-like_dom_sf"/>
</dbReference>
<evidence type="ECO:0000256" key="3">
    <source>
        <dbReference type="ARBA" id="ARBA00023140"/>
    </source>
</evidence>
<dbReference type="InterPro" id="IPR051053">
    <property type="entry name" value="ECH/Chromodomain_protein"/>
</dbReference>
<dbReference type="PANTHER" id="PTHR43684:SF1">
    <property type="entry name" value="ENOYL-COA DELTA ISOMERASE 2"/>
    <property type="match status" value="1"/>
</dbReference>
<dbReference type="EMBL" id="AYEU01000006">
    <property type="protein sequence ID" value="ESK51189.1"/>
    <property type="molecule type" value="Genomic_DNA"/>
</dbReference>
<dbReference type="CDD" id="cd06558">
    <property type="entry name" value="crotonase-like"/>
    <property type="match status" value="1"/>
</dbReference>
<evidence type="ECO:0008006" key="7">
    <source>
        <dbReference type="Google" id="ProtNLM"/>
    </source>
</evidence>